<reference evidence="6" key="1">
    <citation type="submission" date="2020-02" db="EMBL/GenBank/DDBJ databases">
        <authorList>
            <person name="Meier V. D."/>
        </authorList>
    </citation>
    <scope>NUCLEOTIDE SEQUENCE</scope>
    <source>
        <strain evidence="6">AVDCRST_MAG27</strain>
    </source>
</reference>
<evidence type="ECO:0000256" key="3">
    <source>
        <dbReference type="ARBA" id="ARBA00024227"/>
    </source>
</evidence>
<dbReference type="Pfam" id="PF02237">
    <property type="entry name" value="BPL_C"/>
    <property type="match status" value="1"/>
</dbReference>
<evidence type="ECO:0000256" key="2">
    <source>
        <dbReference type="ARBA" id="ARBA00023267"/>
    </source>
</evidence>
<dbReference type="PROSITE" id="PS51733">
    <property type="entry name" value="BPL_LPL_CATALYTIC"/>
    <property type="match status" value="1"/>
</dbReference>
<dbReference type="EC" id="6.3.4.15" evidence="3"/>
<dbReference type="InterPro" id="IPR004143">
    <property type="entry name" value="BPL_LPL_catalytic"/>
</dbReference>
<dbReference type="InterPro" id="IPR003142">
    <property type="entry name" value="BPL_C"/>
</dbReference>
<evidence type="ECO:0000259" key="5">
    <source>
        <dbReference type="PROSITE" id="PS51733"/>
    </source>
</evidence>
<dbReference type="Gene3D" id="3.30.930.10">
    <property type="entry name" value="Bira Bifunctional Protein, Domain 2"/>
    <property type="match status" value="1"/>
</dbReference>
<dbReference type="InterPro" id="IPR004408">
    <property type="entry name" value="Biotin_CoA_COase_ligase"/>
</dbReference>
<keyword evidence="2" id="KW-0092">Biotin</keyword>
<gene>
    <name evidence="6" type="ORF">AVDCRST_MAG27-2281</name>
</gene>
<dbReference type="PANTHER" id="PTHR12835">
    <property type="entry name" value="BIOTIN PROTEIN LIGASE"/>
    <property type="match status" value="1"/>
</dbReference>
<keyword evidence="1 6" id="KW-0436">Ligase</keyword>
<evidence type="ECO:0000313" key="6">
    <source>
        <dbReference type="EMBL" id="CAA9236187.1"/>
    </source>
</evidence>
<proteinExistence type="predicted"/>
<comment type="catalytic activity">
    <reaction evidence="4">
        <text>biotin + L-lysyl-[protein] + ATP = N(6)-biotinyl-L-lysyl-[protein] + AMP + diphosphate + H(+)</text>
        <dbReference type="Rhea" id="RHEA:11756"/>
        <dbReference type="Rhea" id="RHEA-COMP:9752"/>
        <dbReference type="Rhea" id="RHEA-COMP:10505"/>
        <dbReference type="ChEBI" id="CHEBI:15378"/>
        <dbReference type="ChEBI" id="CHEBI:29969"/>
        <dbReference type="ChEBI" id="CHEBI:30616"/>
        <dbReference type="ChEBI" id="CHEBI:33019"/>
        <dbReference type="ChEBI" id="CHEBI:57586"/>
        <dbReference type="ChEBI" id="CHEBI:83144"/>
        <dbReference type="ChEBI" id="CHEBI:456215"/>
        <dbReference type="EC" id="6.3.4.15"/>
    </reaction>
</comment>
<dbReference type="GO" id="GO:0004077">
    <property type="term" value="F:biotin--[biotin carboxyl-carrier protein] ligase activity"/>
    <property type="evidence" value="ECO:0007669"/>
    <property type="project" value="UniProtKB-EC"/>
</dbReference>
<dbReference type="EMBL" id="CADCTD010000049">
    <property type="protein sequence ID" value="CAA9236187.1"/>
    <property type="molecule type" value="Genomic_DNA"/>
</dbReference>
<dbReference type="SUPFAM" id="SSF55681">
    <property type="entry name" value="Class II aaRS and biotin synthetases"/>
    <property type="match status" value="1"/>
</dbReference>
<dbReference type="GO" id="GO:0005737">
    <property type="term" value="C:cytoplasm"/>
    <property type="evidence" value="ECO:0007669"/>
    <property type="project" value="TreeGrafter"/>
</dbReference>
<dbReference type="InterPro" id="IPR045864">
    <property type="entry name" value="aa-tRNA-synth_II/BPL/LPL"/>
</dbReference>
<protein>
    <recommendedName>
        <fullName evidence="3">biotin--[biotin carboxyl-carrier protein] ligase</fullName>
        <ecNumber evidence="3">6.3.4.15</ecNumber>
    </recommendedName>
</protein>
<dbReference type="PANTHER" id="PTHR12835:SF5">
    <property type="entry name" value="BIOTIN--PROTEIN LIGASE"/>
    <property type="match status" value="1"/>
</dbReference>
<dbReference type="Pfam" id="PF03099">
    <property type="entry name" value="BPL_LplA_LipB"/>
    <property type="match status" value="1"/>
</dbReference>
<evidence type="ECO:0000256" key="4">
    <source>
        <dbReference type="ARBA" id="ARBA00047846"/>
    </source>
</evidence>
<sequence length="242" mass="25144">MTLPPGWRLEVHEALPSTSDRIAAAAEAGEPAGLVVLARVQTAGRGRSGRAWSSPPGNLHCSMLLRPDRPAREAAQWSLLAGVALAEAAAEIDPEPAALRLKWPNDLLRHGGKCAGILAETSLDPEGRLAWLSLGIGVNLTHAPALPDRPTSCLGAAEPPEAFAARLTARLDHWARRQATGGFAPIRAAWLALGPALGTPVTLRDGPVGGGAFAGLAEDGALLLERDGGVHVLRSGEIERLG</sequence>
<evidence type="ECO:0000256" key="1">
    <source>
        <dbReference type="ARBA" id="ARBA00022598"/>
    </source>
</evidence>
<feature type="domain" description="BPL/LPL catalytic" evidence="5">
    <location>
        <begin position="1"/>
        <end position="179"/>
    </location>
</feature>
<dbReference type="AlphaFoldDB" id="A0A6J4HWT1"/>
<name>A0A6J4HWT1_9PROT</name>
<dbReference type="NCBIfam" id="TIGR00121">
    <property type="entry name" value="birA_ligase"/>
    <property type="match status" value="1"/>
</dbReference>
<dbReference type="CDD" id="cd16442">
    <property type="entry name" value="BPL"/>
    <property type="match status" value="1"/>
</dbReference>
<accession>A0A6J4HWT1</accession>
<organism evidence="6">
    <name type="scientific">uncultured Craurococcus sp</name>
    <dbReference type="NCBI Taxonomy" id="1135998"/>
    <lineage>
        <taxon>Bacteria</taxon>
        <taxon>Pseudomonadati</taxon>
        <taxon>Pseudomonadota</taxon>
        <taxon>Alphaproteobacteria</taxon>
        <taxon>Acetobacterales</taxon>
        <taxon>Acetobacteraceae</taxon>
        <taxon>Craurococcus</taxon>
        <taxon>environmental samples</taxon>
    </lineage>
</organism>